<reference evidence="1" key="1">
    <citation type="journal article" date="2020" name="Stud. Mycol.">
        <title>101 Dothideomycetes genomes: a test case for predicting lifestyles and emergence of pathogens.</title>
        <authorList>
            <person name="Haridas S."/>
            <person name="Albert R."/>
            <person name="Binder M."/>
            <person name="Bloem J."/>
            <person name="Labutti K."/>
            <person name="Salamov A."/>
            <person name="Andreopoulos B."/>
            <person name="Baker S."/>
            <person name="Barry K."/>
            <person name="Bills G."/>
            <person name="Bluhm B."/>
            <person name="Cannon C."/>
            <person name="Castanera R."/>
            <person name="Culley D."/>
            <person name="Daum C."/>
            <person name="Ezra D."/>
            <person name="Gonzalez J."/>
            <person name="Henrissat B."/>
            <person name="Kuo A."/>
            <person name="Liang C."/>
            <person name="Lipzen A."/>
            <person name="Lutzoni F."/>
            <person name="Magnuson J."/>
            <person name="Mondo S."/>
            <person name="Nolan M."/>
            <person name="Ohm R."/>
            <person name="Pangilinan J."/>
            <person name="Park H.-J."/>
            <person name="Ramirez L."/>
            <person name="Alfaro M."/>
            <person name="Sun H."/>
            <person name="Tritt A."/>
            <person name="Yoshinaga Y."/>
            <person name="Zwiers L.-H."/>
            <person name="Turgeon B."/>
            <person name="Goodwin S."/>
            <person name="Spatafora J."/>
            <person name="Crous P."/>
            <person name="Grigoriev I."/>
        </authorList>
    </citation>
    <scope>NUCLEOTIDE SEQUENCE</scope>
    <source>
        <strain evidence="1">CBS 113818</strain>
    </source>
</reference>
<dbReference type="EMBL" id="MU006241">
    <property type="protein sequence ID" value="KAF2820241.1"/>
    <property type="molecule type" value="Genomic_DNA"/>
</dbReference>
<organism evidence="1 2">
    <name type="scientific">Ophiobolus disseminans</name>
    <dbReference type="NCBI Taxonomy" id="1469910"/>
    <lineage>
        <taxon>Eukaryota</taxon>
        <taxon>Fungi</taxon>
        <taxon>Dikarya</taxon>
        <taxon>Ascomycota</taxon>
        <taxon>Pezizomycotina</taxon>
        <taxon>Dothideomycetes</taxon>
        <taxon>Pleosporomycetidae</taxon>
        <taxon>Pleosporales</taxon>
        <taxon>Pleosporineae</taxon>
        <taxon>Phaeosphaeriaceae</taxon>
        <taxon>Ophiobolus</taxon>
    </lineage>
</organism>
<dbReference type="OrthoDB" id="3801356at2759"/>
<proteinExistence type="predicted"/>
<dbReference type="AlphaFoldDB" id="A0A6A6ZGK0"/>
<dbReference type="Proteomes" id="UP000799424">
    <property type="component" value="Unassembled WGS sequence"/>
</dbReference>
<sequence length="352" mass="39932">MLPPTQQHGVDIIRPEHAFLPRSPSRSQKPHLWVPLRTPRSHRCHKLRAQLWCDHIAPARGRPERRIATQNTNADAQYLPKAQKFVTDLDGNIYSLYTDFRPYDTVQAYQVGLSLFLACRQIHEEAASVFFSNNAFLITKKRVGASTKHDKLCNYAGRVLESWCTQIGKSTALLKHISLDLNCICRLQCLKDRESRGLLPQQTTEKSLHLDFTGFLGTVWTLKLRLDGTAVRVNLKDGYARLLYPNMDFKQTKMSQTIQCLCNDVLNITRCRHTLGRAAANEQGSGGKILYWTTTKHIHGRVDNDLEHQELDPAQHTWTDVSTKFFSNGEGTLQFGCDAATRTPLLPMPPSP</sequence>
<name>A0A6A6ZGK0_9PLEO</name>
<evidence type="ECO:0000313" key="2">
    <source>
        <dbReference type="Proteomes" id="UP000799424"/>
    </source>
</evidence>
<accession>A0A6A6ZGK0</accession>
<gene>
    <name evidence="1" type="ORF">CC86DRAFT_118718</name>
</gene>
<protein>
    <submittedName>
        <fullName evidence="1">Uncharacterized protein</fullName>
    </submittedName>
</protein>
<keyword evidence="2" id="KW-1185">Reference proteome</keyword>
<evidence type="ECO:0000313" key="1">
    <source>
        <dbReference type="EMBL" id="KAF2820241.1"/>
    </source>
</evidence>